<protein>
    <submittedName>
        <fullName evidence="4">Lysophospholipase II</fullName>
        <ecNumber evidence="4">3.1.1.5</ecNumber>
    </submittedName>
</protein>
<gene>
    <name evidence="4" type="ORF">FisN_4Hh504</name>
</gene>
<dbReference type="AlphaFoldDB" id="A0A1Z5KIX8"/>
<dbReference type="EMBL" id="BDSP01000235">
    <property type="protein sequence ID" value="GAX26001.1"/>
    <property type="molecule type" value="Genomic_DNA"/>
</dbReference>
<proteinExistence type="inferred from homology"/>
<accession>A0A1Z5KIX8</accession>
<evidence type="ECO:0000313" key="5">
    <source>
        <dbReference type="Proteomes" id="UP000198406"/>
    </source>
</evidence>
<comment type="caution">
    <text evidence="4">The sequence shown here is derived from an EMBL/GenBank/DDBJ whole genome shotgun (WGS) entry which is preliminary data.</text>
</comment>
<keyword evidence="2 4" id="KW-0378">Hydrolase</keyword>
<feature type="domain" description="Phospholipase/carboxylesterase/thioesterase" evidence="3">
    <location>
        <begin position="8"/>
        <end position="220"/>
    </location>
</feature>
<dbReference type="OrthoDB" id="2418081at2759"/>
<dbReference type="EC" id="3.1.1.5" evidence="4"/>
<evidence type="ECO:0000256" key="2">
    <source>
        <dbReference type="ARBA" id="ARBA00022801"/>
    </source>
</evidence>
<dbReference type="Pfam" id="PF02230">
    <property type="entry name" value="Abhydrolase_2"/>
    <property type="match status" value="1"/>
</dbReference>
<dbReference type="InterPro" id="IPR050565">
    <property type="entry name" value="LYPA1-2/EST-like"/>
</dbReference>
<dbReference type="InParanoid" id="A0A1Z5KIX8"/>
<organism evidence="4 5">
    <name type="scientific">Fistulifera solaris</name>
    <name type="common">Oleaginous diatom</name>
    <dbReference type="NCBI Taxonomy" id="1519565"/>
    <lineage>
        <taxon>Eukaryota</taxon>
        <taxon>Sar</taxon>
        <taxon>Stramenopiles</taxon>
        <taxon>Ochrophyta</taxon>
        <taxon>Bacillariophyta</taxon>
        <taxon>Bacillariophyceae</taxon>
        <taxon>Bacillariophycidae</taxon>
        <taxon>Naviculales</taxon>
        <taxon>Naviculaceae</taxon>
        <taxon>Fistulifera</taxon>
    </lineage>
</organism>
<evidence type="ECO:0000256" key="1">
    <source>
        <dbReference type="ARBA" id="ARBA00006499"/>
    </source>
</evidence>
<dbReference type="SUPFAM" id="SSF53474">
    <property type="entry name" value="alpha/beta-Hydrolases"/>
    <property type="match status" value="1"/>
</dbReference>
<dbReference type="GO" id="GO:0004622">
    <property type="term" value="F:phosphatidylcholine lysophospholipase activity"/>
    <property type="evidence" value="ECO:0007669"/>
    <property type="project" value="UniProtKB-EC"/>
</dbReference>
<keyword evidence="5" id="KW-1185">Reference proteome</keyword>
<sequence>MMSSSSGNKVGALVFLHGLGDTPAGWSMLQFQLPSLKPKLGDIVYVFPPSPTVSITINGGATMPGWFDLYDWPIEVGAKDDREGKLKAVAIVEEYVEKIVNEHNIPRDRIVVGGFSQGGAIALLSAYHQNDEKTPFAGCASLSAWLTLVDDLKVSQEVAKKTPLFWGHGRYDDKVLFEHQDFGTKKLREQGVQVEDSSYPMGHQSCEDEMDAFASWLETVFFGAPSNEL</sequence>
<dbReference type="GO" id="GO:0005737">
    <property type="term" value="C:cytoplasm"/>
    <property type="evidence" value="ECO:0007669"/>
    <property type="project" value="TreeGrafter"/>
</dbReference>
<evidence type="ECO:0000259" key="3">
    <source>
        <dbReference type="Pfam" id="PF02230"/>
    </source>
</evidence>
<dbReference type="GO" id="GO:0008474">
    <property type="term" value="F:palmitoyl-(protein) hydrolase activity"/>
    <property type="evidence" value="ECO:0007669"/>
    <property type="project" value="TreeGrafter"/>
</dbReference>
<dbReference type="Gene3D" id="3.40.50.1820">
    <property type="entry name" value="alpha/beta hydrolase"/>
    <property type="match status" value="1"/>
</dbReference>
<reference evidence="4 5" key="1">
    <citation type="journal article" date="2015" name="Plant Cell">
        <title>Oil accumulation by the oleaginous diatom Fistulifera solaris as revealed by the genome and transcriptome.</title>
        <authorList>
            <person name="Tanaka T."/>
            <person name="Maeda Y."/>
            <person name="Veluchamy A."/>
            <person name="Tanaka M."/>
            <person name="Abida H."/>
            <person name="Marechal E."/>
            <person name="Bowler C."/>
            <person name="Muto M."/>
            <person name="Sunaga Y."/>
            <person name="Tanaka M."/>
            <person name="Yoshino T."/>
            <person name="Taniguchi T."/>
            <person name="Fukuda Y."/>
            <person name="Nemoto M."/>
            <person name="Matsumoto M."/>
            <person name="Wong P.S."/>
            <person name="Aburatani S."/>
            <person name="Fujibuchi W."/>
        </authorList>
    </citation>
    <scope>NUCLEOTIDE SEQUENCE [LARGE SCALE GENOMIC DNA]</scope>
    <source>
        <strain evidence="4 5">JPCC DA0580</strain>
    </source>
</reference>
<name>A0A1Z5KIX8_FISSO</name>
<dbReference type="PANTHER" id="PTHR10655:SF17">
    <property type="entry name" value="LYSOPHOSPHOLIPASE-LIKE PROTEIN 1"/>
    <property type="match status" value="1"/>
</dbReference>
<dbReference type="InterPro" id="IPR029058">
    <property type="entry name" value="AB_hydrolase_fold"/>
</dbReference>
<comment type="similarity">
    <text evidence="1">Belongs to the AB hydrolase superfamily. AB hydrolase 2 family.</text>
</comment>
<evidence type="ECO:0000313" key="4">
    <source>
        <dbReference type="EMBL" id="GAX26001.1"/>
    </source>
</evidence>
<dbReference type="PANTHER" id="PTHR10655">
    <property type="entry name" value="LYSOPHOSPHOLIPASE-RELATED"/>
    <property type="match status" value="1"/>
</dbReference>
<dbReference type="InterPro" id="IPR003140">
    <property type="entry name" value="PLipase/COase/thioEstase"/>
</dbReference>
<dbReference type="Proteomes" id="UP000198406">
    <property type="component" value="Unassembled WGS sequence"/>
</dbReference>